<gene>
    <name evidence="3" type="ORF">SNOG_20102</name>
</gene>
<dbReference type="KEGG" id="pno:SNOG_20102"/>
<reference evidence="4" key="1">
    <citation type="journal article" date="2007" name="Plant Cell">
        <title>Dothideomycete-plant interactions illuminated by genome sequencing and EST analysis of the wheat pathogen Stagonospora nodorum.</title>
        <authorList>
            <person name="Hane J.K."/>
            <person name="Lowe R.G."/>
            <person name="Solomon P.S."/>
            <person name="Tan K.C."/>
            <person name="Schoch C.L."/>
            <person name="Spatafora J.W."/>
            <person name="Crous P.W."/>
            <person name="Kodira C."/>
            <person name="Birren B.W."/>
            <person name="Galagan J.E."/>
            <person name="Torriani S.F."/>
            <person name="McDonald B.A."/>
            <person name="Oliver R.P."/>
        </authorList>
    </citation>
    <scope>NUCLEOTIDE SEQUENCE [LARGE SCALE GENOMIC DNA]</scope>
    <source>
        <strain evidence="4">SN15 / ATCC MYA-4574 / FGSC 10173</strain>
    </source>
</reference>
<feature type="transmembrane region" description="Helical" evidence="2">
    <location>
        <begin position="29"/>
        <end position="51"/>
    </location>
</feature>
<keyword evidence="2" id="KW-1133">Transmembrane helix</keyword>
<name>A9JXA0_PHANO</name>
<feature type="region of interest" description="Disordered" evidence="1">
    <location>
        <begin position="1"/>
        <end position="22"/>
    </location>
</feature>
<protein>
    <submittedName>
        <fullName evidence="3">Uncharacterized protein</fullName>
    </submittedName>
</protein>
<dbReference type="Proteomes" id="UP000001055">
    <property type="component" value="Unassembled WGS sequence"/>
</dbReference>
<evidence type="ECO:0000313" key="3">
    <source>
        <dbReference type="EMBL" id="EDP89791.1"/>
    </source>
</evidence>
<dbReference type="EMBL" id="CH445337">
    <property type="protein sequence ID" value="EDP89791.1"/>
    <property type="molecule type" value="Genomic_DNA"/>
</dbReference>
<dbReference type="AlphaFoldDB" id="A9JXA0"/>
<keyword evidence="2" id="KW-0812">Transmembrane</keyword>
<organism evidence="3 4">
    <name type="scientific">Phaeosphaeria nodorum (strain SN15 / ATCC MYA-4574 / FGSC 10173)</name>
    <name type="common">Glume blotch fungus</name>
    <name type="synonym">Parastagonospora nodorum</name>
    <dbReference type="NCBI Taxonomy" id="321614"/>
    <lineage>
        <taxon>Eukaryota</taxon>
        <taxon>Fungi</taxon>
        <taxon>Dikarya</taxon>
        <taxon>Ascomycota</taxon>
        <taxon>Pezizomycotina</taxon>
        <taxon>Dothideomycetes</taxon>
        <taxon>Pleosporomycetidae</taxon>
        <taxon>Pleosporales</taxon>
        <taxon>Pleosporineae</taxon>
        <taxon>Phaeosphaeriaceae</taxon>
        <taxon>Parastagonospora</taxon>
    </lineage>
</organism>
<dbReference type="RefSeq" id="XP_001799133.1">
    <property type="nucleotide sequence ID" value="XM_001799081.1"/>
</dbReference>
<accession>A9JXA0</accession>
<proteinExistence type="predicted"/>
<keyword evidence="2" id="KW-0472">Membrane</keyword>
<sequence length="72" mass="8183">MPMSKLTFVNPTKRGPSAQATGKMTPSTIILLVFGFIFELWIVFALVYALFTRKSGRPYLARVKNALMFQLR</sequence>
<dbReference type="InParanoid" id="A9JXA0"/>
<evidence type="ECO:0000313" key="4">
    <source>
        <dbReference type="Proteomes" id="UP000001055"/>
    </source>
</evidence>
<dbReference type="GeneID" id="5976032"/>
<evidence type="ECO:0000256" key="2">
    <source>
        <dbReference type="SAM" id="Phobius"/>
    </source>
</evidence>
<evidence type="ECO:0000256" key="1">
    <source>
        <dbReference type="SAM" id="MobiDB-lite"/>
    </source>
</evidence>